<evidence type="ECO:0000313" key="1">
    <source>
        <dbReference type="EMBL" id="UQM93884.1"/>
    </source>
</evidence>
<accession>A0A9E7DL16</accession>
<protein>
    <submittedName>
        <fullName evidence="1">Uncharacterized protein</fullName>
    </submittedName>
</protein>
<organism evidence="1 2">
    <name type="scientific">Stenotrophomonas phage vB_Sm_QDWS359</name>
    <dbReference type="NCBI Taxonomy" id="2943841"/>
    <lineage>
        <taxon>Viruses</taxon>
        <taxon>Duplodnaviria</taxon>
        <taxon>Heunggongvirae</taxon>
        <taxon>Uroviricota</taxon>
        <taxon>Caudoviricetes</taxon>
        <taxon>Mesyanzhinovviridae</taxon>
        <taxon>Bradleyvirinae</taxon>
        <taxon>Xooduovirus</taxon>
        <taxon>Xooduovirus QDWS359</taxon>
    </lineage>
</organism>
<sequence>MFPAFDEGEYFRDFMPDDYLDALEDAAFALILSRFKVPSHAIAVKRGWSTLVGNSADPRHTPRGGAPWTEAEERDLLVAAAGKINLTKLAKAHGRTENAIACRLEQLGVDRGTIAASDFEPIGLTSAEQASAVAREQLRRDAQPKPRISKTSPESRLRTLLTIAMGFSSPEHVKGLPPPDLTFLLVDDLITFDPSGREPPGLTDKGKQLVDSLVGRSTARKSATVAWDPARGTSVLEDGRFFLVASGDVYKEGGPHGRPTLKNPPRVVQDRGQTAEAEALRLAKENPGAKFFVLQAVSVHEVPPPQPTPAYSKRV</sequence>
<proteinExistence type="predicted"/>
<gene>
    <name evidence="1" type="ORF">vBSmQDWS359_30</name>
</gene>
<evidence type="ECO:0000313" key="2">
    <source>
        <dbReference type="Proteomes" id="UP001056973"/>
    </source>
</evidence>
<keyword evidence="2" id="KW-1185">Reference proteome</keyword>
<dbReference type="EMBL" id="ON331942">
    <property type="protein sequence ID" value="UQM93884.1"/>
    <property type="molecule type" value="Genomic_DNA"/>
</dbReference>
<dbReference type="Proteomes" id="UP001056973">
    <property type="component" value="Segment"/>
</dbReference>
<reference evidence="1" key="1">
    <citation type="submission" date="2022-04" db="EMBL/GenBank/DDBJ databases">
        <authorList>
            <person name="Wang L."/>
            <person name="Zhang J."/>
            <person name="Wang J."/>
        </authorList>
    </citation>
    <scope>NUCLEOTIDE SEQUENCE</scope>
</reference>
<name>A0A9E7DL16_9CAUD</name>